<dbReference type="InterPro" id="IPR050131">
    <property type="entry name" value="Peptidase_S8_subtilisin-like"/>
</dbReference>
<dbReference type="Proteomes" id="UP001596201">
    <property type="component" value="Unassembled WGS sequence"/>
</dbReference>
<comment type="caution">
    <text evidence="9">The sequence shown here is derived from an EMBL/GenBank/DDBJ whole genome shotgun (WGS) entry which is preliminary data.</text>
</comment>
<dbReference type="PANTHER" id="PTHR43806:SF11">
    <property type="entry name" value="CEREVISIN-RELATED"/>
    <property type="match status" value="1"/>
</dbReference>
<evidence type="ECO:0000313" key="9">
    <source>
        <dbReference type="EMBL" id="MFC5368461.1"/>
    </source>
</evidence>
<dbReference type="PROSITE" id="PS00136">
    <property type="entry name" value="SUBTILASE_ASP"/>
    <property type="match status" value="1"/>
</dbReference>
<dbReference type="InterPro" id="IPR023827">
    <property type="entry name" value="Peptidase_S8_Asp-AS"/>
</dbReference>
<dbReference type="RefSeq" id="WP_227230736.1">
    <property type="nucleotide sequence ID" value="NZ_JAJCVJ010000002.1"/>
</dbReference>
<keyword evidence="10" id="KW-1185">Reference proteome</keyword>
<gene>
    <name evidence="9" type="ORF">ACFPJ5_16145</name>
</gene>
<evidence type="ECO:0000256" key="6">
    <source>
        <dbReference type="PROSITE-ProRule" id="PRU01240"/>
    </source>
</evidence>
<dbReference type="GO" id="GO:0006508">
    <property type="term" value="P:proteolysis"/>
    <property type="evidence" value="ECO:0007669"/>
    <property type="project" value="UniProtKB-KW"/>
</dbReference>
<dbReference type="PROSITE" id="PS51318">
    <property type="entry name" value="TAT"/>
    <property type="match status" value="1"/>
</dbReference>
<reference evidence="9 10" key="1">
    <citation type="journal article" date="2019" name="Int. J. Syst. Evol. Microbiol.">
        <title>The Global Catalogue of Microorganisms (GCM) 10K type strain sequencing project: providing services to taxonomists for standard genome sequencing and annotation.</title>
        <authorList>
            <consortium name="The Broad Institute Genomics Platform"/>
            <consortium name="The Broad Institute Genome Sequencing Center for Infectious Disease"/>
            <person name="Wu L."/>
            <person name="Ma J."/>
        </authorList>
    </citation>
    <scope>NUCLEOTIDE SEQUENCE [LARGE SCALE GENOMIC DNA]</scope>
    <source>
        <strain evidence="9 10">CGMCC 1.12237</strain>
    </source>
</reference>
<name>A0ABD5RF57_9EURY</name>
<evidence type="ECO:0000256" key="3">
    <source>
        <dbReference type="ARBA" id="ARBA00022801"/>
    </source>
</evidence>
<dbReference type="InterPro" id="IPR015500">
    <property type="entry name" value="Peptidase_S8_subtilisin-rel"/>
</dbReference>
<dbReference type="InterPro" id="IPR023828">
    <property type="entry name" value="Peptidase_S8_Ser-AS"/>
</dbReference>
<dbReference type="AlphaFoldDB" id="A0ABD5RF57"/>
<feature type="active site" description="Charge relay system" evidence="5 6">
    <location>
        <position position="211"/>
    </location>
</feature>
<feature type="domain" description="Peptidase S8/S53" evidence="8">
    <location>
        <begin position="130"/>
        <end position="478"/>
    </location>
</feature>
<dbReference type="PROSITE" id="PS00137">
    <property type="entry name" value="SUBTILASE_HIS"/>
    <property type="match status" value="1"/>
</dbReference>
<dbReference type="InterPro" id="IPR006311">
    <property type="entry name" value="TAT_signal"/>
</dbReference>
<evidence type="ECO:0000259" key="8">
    <source>
        <dbReference type="Pfam" id="PF00082"/>
    </source>
</evidence>
<keyword evidence="3 6" id="KW-0378">Hydrolase</keyword>
<sequence>MVNFARRSLLKGLAAATSLSAMGVASAADGRDQFVVTTRGGNAERRLEAAGATVLDSIAGGRVLLVAADSATTADVNGVRSVDPNRGYRPVGPAKRSTEESLDEDFAAIQWDKQADTTGAFEAHDTATGDGRDVAIIDTGIDTEHPDLRNAIGRGQLFRADGVVSPDGGPRVDGDVTVPARLPDGPEIASYVYLGAPAIREQAAGDDVDSHGSHCAGIATAKHDDTSAGEDFGIAGMAPDAEVVPLRVFYWKELAGYPYDMDDDGEEESVTVTTLWTTDYDILAAIDYAADIGVDAANMSLGGGVVKGSAHNTGEHVAYQTVIQSAVRRGTVVTTSAGNADADLQHEGYYTLPNSVPGSISVSATGPNNERVFYSNYGTSDIDVGAPGGGYETLEKTLADDTDWPYPLNLVYSTVPPDLNDGTAYAWYAGTSMAAPQVAGLVALLREVDPDLSAKRVQSIIENTARFSRGKSSADLGAGVIHAPSALDRASK</sequence>
<organism evidence="9 10">
    <name type="scientific">Salinirubrum litoreum</name>
    <dbReference type="NCBI Taxonomy" id="1126234"/>
    <lineage>
        <taxon>Archaea</taxon>
        <taxon>Methanobacteriati</taxon>
        <taxon>Methanobacteriota</taxon>
        <taxon>Stenosarchaea group</taxon>
        <taxon>Halobacteria</taxon>
        <taxon>Halobacteriales</taxon>
        <taxon>Haloferacaceae</taxon>
        <taxon>Salinirubrum</taxon>
    </lineage>
</organism>
<keyword evidence="4 6" id="KW-0720">Serine protease</keyword>
<dbReference type="Gene3D" id="3.40.50.200">
    <property type="entry name" value="Peptidase S8/S53 domain"/>
    <property type="match status" value="1"/>
</dbReference>
<feature type="active site" description="Charge relay system" evidence="5 6">
    <location>
        <position position="432"/>
    </location>
</feature>
<dbReference type="InterPro" id="IPR036852">
    <property type="entry name" value="Peptidase_S8/S53_dom_sf"/>
</dbReference>
<feature type="active site" description="Charge relay system" evidence="5 6">
    <location>
        <position position="138"/>
    </location>
</feature>
<comment type="similarity">
    <text evidence="1 6 7">Belongs to the peptidase S8 family.</text>
</comment>
<keyword evidence="2 6" id="KW-0645">Protease</keyword>
<dbReference type="Pfam" id="PF00082">
    <property type="entry name" value="Peptidase_S8"/>
    <property type="match status" value="1"/>
</dbReference>
<dbReference type="InterPro" id="IPR000209">
    <property type="entry name" value="Peptidase_S8/S53_dom"/>
</dbReference>
<accession>A0ABD5RF57</accession>
<evidence type="ECO:0000256" key="7">
    <source>
        <dbReference type="RuleBase" id="RU003355"/>
    </source>
</evidence>
<dbReference type="PANTHER" id="PTHR43806">
    <property type="entry name" value="PEPTIDASE S8"/>
    <property type="match status" value="1"/>
</dbReference>
<dbReference type="EMBL" id="JBHSKX010000002">
    <property type="protein sequence ID" value="MFC5368461.1"/>
    <property type="molecule type" value="Genomic_DNA"/>
</dbReference>
<dbReference type="PROSITE" id="PS00138">
    <property type="entry name" value="SUBTILASE_SER"/>
    <property type="match status" value="1"/>
</dbReference>
<protein>
    <submittedName>
        <fullName evidence="9">S8 family serine peptidase</fullName>
    </submittedName>
</protein>
<proteinExistence type="inferred from homology"/>
<evidence type="ECO:0000256" key="2">
    <source>
        <dbReference type="ARBA" id="ARBA00022670"/>
    </source>
</evidence>
<dbReference type="PROSITE" id="PS51892">
    <property type="entry name" value="SUBTILASE"/>
    <property type="match status" value="1"/>
</dbReference>
<dbReference type="GO" id="GO:0004252">
    <property type="term" value="F:serine-type endopeptidase activity"/>
    <property type="evidence" value="ECO:0007669"/>
    <property type="project" value="UniProtKB-UniRule"/>
</dbReference>
<dbReference type="PRINTS" id="PR00723">
    <property type="entry name" value="SUBTILISIN"/>
</dbReference>
<evidence type="ECO:0000256" key="1">
    <source>
        <dbReference type="ARBA" id="ARBA00011073"/>
    </source>
</evidence>
<dbReference type="InterPro" id="IPR022398">
    <property type="entry name" value="Peptidase_S8_His-AS"/>
</dbReference>
<evidence type="ECO:0000256" key="5">
    <source>
        <dbReference type="PIRSR" id="PIRSR615500-1"/>
    </source>
</evidence>
<evidence type="ECO:0000313" key="10">
    <source>
        <dbReference type="Proteomes" id="UP001596201"/>
    </source>
</evidence>
<dbReference type="SUPFAM" id="SSF52743">
    <property type="entry name" value="Subtilisin-like"/>
    <property type="match status" value="1"/>
</dbReference>
<evidence type="ECO:0000256" key="4">
    <source>
        <dbReference type="ARBA" id="ARBA00022825"/>
    </source>
</evidence>